<keyword evidence="3" id="KW-1185">Reference proteome</keyword>
<reference evidence="2" key="1">
    <citation type="journal article" date="2021" name="Open Biol.">
        <title>Shared evolutionary footprints suggest mitochondrial oxidative damage underlies multiple complex I losses in fungi.</title>
        <authorList>
            <person name="Schikora-Tamarit M.A."/>
            <person name="Marcet-Houben M."/>
            <person name="Nosek J."/>
            <person name="Gabaldon T."/>
        </authorList>
    </citation>
    <scope>NUCLEOTIDE SEQUENCE</scope>
    <source>
        <strain evidence="2">CBS6341</strain>
    </source>
</reference>
<protein>
    <submittedName>
        <fullName evidence="2">Uncharacterized protein</fullName>
    </submittedName>
</protein>
<dbReference type="OrthoDB" id="10504719at2759"/>
<reference evidence="2" key="2">
    <citation type="submission" date="2021-01" db="EMBL/GenBank/DDBJ databases">
        <authorList>
            <person name="Schikora-Tamarit M.A."/>
        </authorList>
    </citation>
    <scope>NUCLEOTIDE SEQUENCE</scope>
    <source>
        <strain evidence="2">CBS6341</strain>
    </source>
</reference>
<dbReference type="Proteomes" id="UP000769528">
    <property type="component" value="Unassembled WGS sequence"/>
</dbReference>
<feature type="compositionally biased region" description="Polar residues" evidence="1">
    <location>
        <begin position="14"/>
        <end position="33"/>
    </location>
</feature>
<comment type="caution">
    <text evidence="2">The sequence shown here is derived from an EMBL/GenBank/DDBJ whole genome shotgun (WGS) entry which is preliminary data.</text>
</comment>
<proteinExistence type="predicted"/>
<dbReference type="AlphaFoldDB" id="A0A9P8PV23"/>
<dbReference type="EMBL" id="JAEUBF010000499">
    <property type="protein sequence ID" value="KAH3678145.1"/>
    <property type="molecule type" value="Genomic_DNA"/>
</dbReference>
<evidence type="ECO:0000256" key="1">
    <source>
        <dbReference type="SAM" id="MobiDB-lite"/>
    </source>
</evidence>
<gene>
    <name evidence="2" type="ORF">WICMUC_001661</name>
</gene>
<accession>A0A9P8PV23</accession>
<feature type="region of interest" description="Disordered" evidence="1">
    <location>
        <begin position="1"/>
        <end position="33"/>
    </location>
</feature>
<evidence type="ECO:0000313" key="2">
    <source>
        <dbReference type="EMBL" id="KAH3678145.1"/>
    </source>
</evidence>
<evidence type="ECO:0000313" key="3">
    <source>
        <dbReference type="Proteomes" id="UP000769528"/>
    </source>
</evidence>
<organism evidence="2 3">
    <name type="scientific">Wickerhamomyces mucosus</name>
    <dbReference type="NCBI Taxonomy" id="1378264"/>
    <lineage>
        <taxon>Eukaryota</taxon>
        <taxon>Fungi</taxon>
        <taxon>Dikarya</taxon>
        <taxon>Ascomycota</taxon>
        <taxon>Saccharomycotina</taxon>
        <taxon>Saccharomycetes</taxon>
        <taxon>Phaffomycetales</taxon>
        <taxon>Wickerhamomycetaceae</taxon>
        <taxon>Wickerhamomyces</taxon>
    </lineage>
</organism>
<name>A0A9P8PV23_9ASCO</name>
<sequence>MKTSPTHLPEVIDSETSYKTSNDSSTPSYGSTVSFSRASTKISLSNLKTYEASFDVIKTNSPDSDQITSLASTSIFLTNWPDSQS</sequence>